<name>A0A484KLP1_9ASTE</name>
<accession>A0A484KLP1</accession>
<dbReference type="EMBL" id="OOIL02000252">
    <property type="protein sequence ID" value="VFQ62982.1"/>
    <property type="molecule type" value="Genomic_DNA"/>
</dbReference>
<evidence type="ECO:0000313" key="3">
    <source>
        <dbReference type="Proteomes" id="UP000595140"/>
    </source>
</evidence>
<keyword evidence="1" id="KW-0472">Membrane</keyword>
<keyword evidence="3" id="KW-1185">Reference proteome</keyword>
<gene>
    <name evidence="2" type="ORF">CCAM_LOCUS4758</name>
</gene>
<evidence type="ECO:0000313" key="2">
    <source>
        <dbReference type="EMBL" id="VFQ62982.1"/>
    </source>
</evidence>
<dbReference type="AlphaFoldDB" id="A0A484KLP1"/>
<protein>
    <submittedName>
        <fullName evidence="2">Uncharacterized protein</fullName>
    </submittedName>
</protein>
<evidence type="ECO:0000256" key="1">
    <source>
        <dbReference type="SAM" id="Phobius"/>
    </source>
</evidence>
<keyword evidence="1" id="KW-0812">Transmembrane</keyword>
<sequence length="71" mass="7802">MSGGFCELLWRRFMFPAVSSLLLPCFPSFGVLLPPRWMLLPLPPMIATTYRCSYCATTGSGSEGRRGASIV</sequence>
<feature type="transmembrane region" description="Helical" evidence="1">
    <location>
        <begin position="13"/>
        <end position="33"/>
    </location>
</feature>
<reference evidence="2 3" key="1">
    <citation type="submission" date="2018-04" db="EMBL/GenBank/DDBJ databases">
        <authorList>
            <person name="Vogel A."/>
        </authorList>
    </citation>
    <scope>NUCLEOTIDE SEQUENCE [LARGE SCALE GENOMIC DNA]</scope>
</reference>
<dbReference type="Proteomes" id="UP000595140">
    <property type="component" value="Unassembled WGS sequence"/>
</dbReference>
<organism evidence="2 3">
    <name type="scientific">Cuscuta campestris</name>
    <dbReference type="NCBI Taxonomy" id="132261"/>
    <lineage>
        <taxon>Eukaryota</taxon>
        <taxon>Viridiplantae</taxon>
        <taxon>Streptophyta</taxon>
        <taxon>Embryophyta</taxon>
        <taxon>Tracheophyta</taxon>
        <taxon>Spermatophyta</taxon>
        <taxon>Magnoliopsida</taxon>
        <taxon>eudicotyledons</taxon>
        <taxon>Gunneridae</taxon>
        <taxon>Pentapetalae</taxon>
        <taxon>asterids</taxon>
        <taxon>lamiids</taxon>
        <taxon>Solanales</taxon>
        <taxon>Convolvulaceae</taxon>
        <taxon>Cuscuteae</taxon>
        <taxon>Cuscuta</taxon>
        <taxon>Cuscuta subgen. Grammica</taxon>
        <taxon>Cuscuta sect. Cleistogrammica</taxon>
    </lineage>
</organism>
<keyword evidence="1" id="KW-1133">Transmembrane helix</keyword>
<proteinExistence type="predicted"/>